<comment type="subcellular location">
    <subcellularLocation>
        <location evidence="3 17">Cytoplasm</location>
    </subcellularLocation>
</comment>
<dbReference type="GO" id="GO:0005737">
    <property type="term" value="C:cytoplasm"/>
    <property type="evidence" value="ECO:0007669"/>
    <property type="project" value="UniProtKB-SubCell"/>
</dbReference>
<dbReference type="InterPro" id="IPR056179">
    <property type="entry name" value="DHQS_C"/>
</dbReference>
<sequence length="367" mass="38074">MTDTALHVGGPSPYDVLVGRGLADRLPGILGSSVQRVAFLHAAELTELAKPVLDVLRADYDVLALGLPSGEATKAADVAFQCWEALGDAGFTRSDAVVTFGGGATTDLGGFVAATWLRGVRVVHVPTTLLAMVDAAVGGKTGINTGAGKNLVGSFHEPAGVLVDLDTLLTLPREELVAGMGEVVKCGFIADPVILDLVEADPAAAIDPAGAVLPELVERSIRVKIEVVVADLKETGGSDGHPGREVLNYGHTMAHAIERAEGYTMRHGEAVAIGCCYVAELARLEGHLDDETAARHASVFRAVGLPTTYSGAGFDELLAAMRVDKKSRGNTLRFIVLDGLAKPVVLSGPSEEHLRAAYDLMTGGGAA</sequence>
<feature type="binding site" evidence="17">
    <location>
        <position position="251"/>
    </location>
    <ligand>
        <name>Zn(2+)</name>
        <dbReference type="ChEBI" id="CHEBI:29105"/>
    </ligand>
</feature>
<keyword evidence="8 17" id="KW-0963">Cytoplasm</keyword>
<dbReference type="Gene3D" id="3.40.50.1970">
    <property type="match status" value="1"/>
</dbReference>
<evidence type="ECO:0000256" key="7">
    <source>
        <dbReference type="ARBA" id="ARBA00017684"/>
    </source>
</evidence>
<dbReference type="EMBL" id="VUJW01000013">
    <property type="protein sequence ID" value="KAA1424147.1"/>
    <property type="molecule type" value="Genomic_DNA"/>
</dbReference>
<comment type="catalytic activity">
    <reaction evidence="1 17">
        <text>7-phospho-2-dehydro-3-deoxy-D-arabino-heptonate = 3-dehydroquinate + phosphate</text>
        <dbReference type="Rhea" id="RHEA:21968"/>
        <dbReference type="ChEBI" id="CHEBI:32364"/>
        <dbReference type="ChEBI" id="CHEBI:43474"/>
        <dbReference type="ChEBI" id="CHEBI:58394"/>
        <dbReference type="EC" id="4.2.3.4"/>
    </reaction>
</comment>
<evidence type="ECO:0000256" key="12">
    <source>
        <dbReference type="ARBA" id="ARBA00022833"/>
    </source>
</evidence>
<evidence type="ECO:0000256" key="14">
    <source>
        <dbReference type="ARBA" id="ARBA00023141"/>
    </source>
</evidence>
<evidence type="ECO:0000256" key="8">
    <source>
        <dbReference type="ARBA" id="ARBA00022490"/>
    </source>
</evidence>
<comment type="cofactor">
    <cofactor evidence="17">
        <name>Co(2+)</name>
        <dbReference type="ChEBI" id="CHEBI:48828"/>
    </cofactor>
    <cofactor evidence="17">
        <name>Zn(2+)</name>
        <dbReference type="ChEBI" id="CHEBI:29105"/>
    </cofactor>
    <text evidence="17">Binds 1 divalent metal cation per subunit. Can use either Co(2+) or Zn(2+).</text>
</comment>
<protein>
    <recommendedName>
        <fullName evidence="7 17">3-dehydroquinate synthase</fullName>
        <shortName evidence="17">DHQS</shortName>
        <ecNumber evidence="6 17">4.2.3.4</ecNumber>
    </recommendedName>
</protein>
<dbReference type="RefSeq" id="WP_149752118.1">
    <property type="nucleotide sequence ID" value="NZ_VUJW01000013.1"/>
</dbReference>
<dbReference type="Pfam" id="PF01761">
    <property type="entry name" value="DHQ_synthase"/>
    <property type="match status" value="1"/>
</dbReference>
<feature type="binding site" evidence="17">
    <location>
        <position position="149"/>
    </location>
    <ligand>
        <name>NAD(+)</name>
        <dbReference type="ChEBI" id="CHEBI:57540"/>
    </ligand>
</feature>
<evidence type="ECO:0000256" key="16">
    <source>
        <dbReference type="ARBA" id="ARBA00023285"/>
    </source>
</evidence>
<evidence type="ECO:0000256" key="6">
    <source>
        <dbReference type="ARBA" id="ARBA00013031"/>
    </source>
</evidence>
<evidence type="ECO:0000256" key="17">
    <source>
        <dbReference type="HAMAP-Rule" id="MF_00110"/>
    </source>
</evidence>
<dbReference type="SUPFAM" id="SSF56796">
    <property type="entry name" value="Dehydroquinate synthase-like"/>
    <property type="match status" value="1"/>
</dbReference>
<evidence type="ECO:0000313" key="20">
    <source>
        <dbReference type="EMBL" id="KAA1424147.1"/>
    </source>
</evidence>
<evidence type="ECO:0000256" key="10">
    <source>
        <dbReference type="ARBA" id="ARBA00022723"/>
    </source>
</evidence>
<evidence type="ECO:0000256" key="2">
    <source>
        <dbReference type="ARBA" id="ARBA00001911"/>
    </source>
</evidence>
<feature type="binding site" evidence="17">
    <location>
        <begin position="69"/>
        <end position="74"/>
    </location>
    <ligand>
        <name>NAD(+)</name>
        <dbReference type="ChEBI" id="CHEBI:57540"/>
    </ligand>
</feature>
<feature type="binding site" evidence="17">
    <location>
        <begin position="103"/>
        <end position="107"/>
    </location>
    <ligand>
        <name>NAD(+)</name>
        <dbReference type="ChEBI" id="CHEBI:57540"/>
    </ligand>
</feature>
<evidence type="ECO:0000256" key="13">
    <source>
        <dbReference type="ARBA" id="ARBA00023027"/>
    </source>
</evidence>
<organism evidence="20 21">
    <name type="scientific">Nocardioides antri</name>
    <dbReference type="NCBI Taxonomy" id="2607659"/>
    <lineage>
        <taxon>Bacteria</taxon>
        <taxon>Bacillati</taxon>
        <taxon>Actinomycetota</taxon>
        <taxon>Actinomycetes</taxon>
        <taxon>Propionibacteriales</taxon>
        <taxon>Nocardioidaceae</taxon>
        <taxon>Nocardioides</taxon>
    </lineage>
</organism>
<evidence type="ECO:0000256" key="4">
    <source>
        <dbReference type="ARBA" id="ARBA00004661"/>
    </source>
</evidence>
<dbReference type="InterPro" id="IPR016037">
    <property type="entry name" value="DHQ_synth_AroB"/>
</dbReference>
<feature type="domain" description="3-dehydroquinate synthase C-terminal" evidence="19">
    <location>
        <begin position="179"/>
        <end position="327"/>
    </location>
</feature>
<dbReference type="AlphaFoldDB" id="A0A5B1LX47"/>
<feature type="domain" description="3-dehydroquinate synthase N-terminal" evidence="18">
    <location>
        <begin position="67"/>
        <end position="176"/>
    </location>
</feature>
<keyword evidence="16 17" id="KW-0170">Cobalt</keyword>
<evidence type="ECO:0000256" key="9">
    <source>
        <dbReference type="ARBA" id="ARBA00022605"/>
    </source>
</evidence>
<evidence type="ECO:0000256" key="11">
    <source>
        <dbReference type="ARBA" id="ARBA00022741"/>
    </source>
</evidence>
<feature type="binding site" evidence="17">
    <location>
        <begin position="167"/>
        <end position="170"/>
    </location>
    <ligand>
        <name>NAD(+)</name>
        <dbReference type="ChEBI" id="CHEBI:57540"/>
    </ligand>
</feature>
<dbReference type="PANTHER" id="PTHR43622:SF7">
    <property type="entry name" value="3-DEHYDROQUINATE SYNTHASE, CHLOROPLASTIC"/>
    <property type="match status" value="1"/>
</dbReference>
<evidence type="ECO:0000259" key="19">
    <source>
        <dbReference type="Pfam" id="PF24621"/>
    </source>
</evidence>
<dbReference type="GO" id="GO:0000166">
    <property type="term" value="F:nucleotide binding"/>
    <property type="evidence" value="ECO:0007669"/>
    <property type="project" value="UniProtKB-KW"/>
</dbReference>
<dbReference type="PIRSF" id="PIRSF001455">
    <property type="entry name" value="DHQ_synth"/>
    <property type="match status" value="1"/>
</dbReference>
<comment type="pathway">
    <text evidence="4 17">Metabolic intermediate biosynthesis; chorismate biosynthesis; chorismate from D-erythrose 4-phosphate and phosphoenolpyruvate: step 2/7.</text>
</comment>
<comment type="caution">
    <text evidence="20">The sequence shown here is derived from an EMBL/GenBank/DDBJ whole genome shotgun (WGS) entry which is preliminary data.</text>
</comment>
<dbReference type="Gene3D" id="1.20.1090.10">
    <property type="entry name" value="Dehydroquinate synthase-like - alpha domain"/>
    <property type="match status" value="1"/>
</dbReference>
<feature type="binding site" evidence="17">
    <location>
        <position position="182"/>
    </location>
    <ligand>
        <name>Zn(2+)</name>
        <dbReference type="ChEBI" id="CHEBI:29105"/>
    </ligand>
</feature>
<keyword evidence="14 17" id="KW-0057">Aromatic amino acid biosynthesis</keyword>
<evidence type="ECO:0000256" key="15">
    <source>
        <dbReference type="ARBA" id="ARBA00023239"/>
    </source>
</evidence>
<gene>
    <name evidence="17" type="primary">aroB</name>
    <name evidence="20" type="ORF">F0U47_19320</name>
</gene>
<comment type="similarity">
    <text evidence="5 17">Belongs to the sugar phosphate cyclases superfamily. Dehydroquinate synthase family.</text>
</comment>
<dbReference type="UniPathway" id="UPA00053">
    <property type="reaction ID" value="UER00085"/>
</dbReference>
<dbReference type="Proteomes" id="UP000324351">
    <property type="component" value="Unassembled WGS sequence"/>
</dbReference>
<dbReference type="GO" id="GO:0008652">
    <property type="term" value="P:amino acid biosynthetic process"/>
    <property type="evidence" value="ECO:0007669"/>
    <property type="project" value="UniProtKB-KW"/>
</dbReference>
<dbReference type="EC" id="4.2.3.4" evidence="6 17"/>
<dbReference type="GO" id="GO:0003856">
    <property type="term" value="F:3-dehydroquinate synthase activity"/>
    <property type="evidence" value="ECO:0007669"/>
    <property type="project" value="UniProtKB-UniRule"/>
</dbReference>
<dbReference type="GO" id="GO:0046872">
    <property type="term" value="F:metal ion binding"/>
    <property type="evidence" value="ECO:0007669"/>
    <property type="project" value="UniProtKB-KW"/>
</dbReference>
<keyword evidence="11 17" id="KW-0547">Nucleotide-binding</keyword>
<feature type="binding site" evidence="17">
    <location>
        <position position="140"/>
    </location>
    <ligand>
        <name>NAD(+)</name>
        <dbReference type="ChEBI" id="CHEBI:57540"/>
    </ligand>
</feature>
<dbReference type="GO" id="GO:0009073">
    <property type="term" value="P:aromatic amino acid family biosynthetic process"/>
    <property type="evidence" value="ECO:0007669"/>
    <property type="project" value="UniProtKB-KW"/>
</dbReference>
<reference evidence="20 21" key="2">
    <citation type="submission" date="2019-09" db="EMBL/GenBank/DDBJ databases">
        <authorList>
            <person name="Jin C."/>
        </authorList>
    </citation>
    <scope>NUCLEOTIDE SEQUENCE [LARGE SCALE GENOMIC DNA]</scope>
    <source>
        <strain evidence="20 21">BN140041</strain>
    </source>
</reference>
<dbReference type="GO" id="GO:0009423">
    <property type="term" value="P:chorismate biosynthetic process"/>
    <property type="evidence" value="ECO:0007669"/>
    <property type="project" value="UniProtKB-UniRule"/>
</dbReference>
<dbReference type="NCBIfam" id="TIGR01357">
    <property type="entry name" value="aroB"/>
    <property type="match status" value="1"/>
</dbReference>
<keyword evidence="10 17" id="KW-0479">Metal-binding</keyword>
<evidence type="ECO:0000256" key="5">
    <source>
        <dbReference type="ARBA" id="ARBA00005412"/>
    </source>
</evidence>
<evidence type="ECO:0000256" key="1">
    <source>
        <dbReference type="ARBA" id="ARBA00001393"/>
    </source>
</evidence>
<dbReference type="Pfam" id="PF24621">
    <property type="entry name" value="DHQS_C"/>
    <property type="match status" value="1"/>
</dbReference>
<evidence type="ECO:0000313" key="21">
    <source>
        <dbReference type="Proteomes" id="UP000324351"/>
    </source>
</evidence>
<feature type="binding site" evidence="17">
    <location>
        <begin position="127"/>
        <end position="128"/>
    </location>
    <ligand>
        <name>NAD(+)</name>
        <dbReference type="ChEBI" id="CHEBI:57540"/>
    </ligand>
</feature>
<reference evidence="20 21" key="1">
    <citation type="submission" date="2019-09" db="EMBL/GenBank/DDBJ databases">
        <title>Nocardioides panacisoli sp. nov., isolated from the soil of a ginseng field.</title>
        <authorList>
            <person name="Cho C."/>
        </authorList>
    </citation>
    <scope>NUCLEOTIDE SEQUENCE [LARGE SCALE GENOMIC DNA]</scope>
    <source>
        <strain evidence="20 21">BN140041</strain>
    </source>
</reference>
<keyword evidence="13 17" id="KW-0520">NAD</keyword>
<proteinExistence type="inferred from homology"/>
<dbReference type="CDD" id="cd08195">
    <property type="entry name" value="DHQS"/>
    <property type="match status" value="1"/>
</dbReference>
<keyword evidence="9 17" id="KW-0028">Amino-acid biosynthesis</keyword>
<dbReference type="InterPro" id="IPR030960">
    <property type="entry name" value="DHQS/DOIS_N"/>
</dbReference>
<dbReference type="HAMAP" id="MF_00110">
    <property type="entry name" value="DHQ_synthase"/>
    <property type="match status" value="1"/>
</dbReference>
<feature type="binding site" evidence="17">
    <location>
        <position position="267"/>
    </location>
    <ligand>
        <name>Zn(2+)</name>
        <dbReference type="ChEBI" id="CHEBI:29105"/>
    </ligand>
</feature>
<keyword evidence="15 17" id="KW-0456">Lyase</keyword>
<name>A0A5B1LX47_9ACTN</name>
<accession>A0A5B1LX47</accession>
<dbReference type="InterPro" id="IPR030963">
    <property type="entry name" value="DHQ_synth_fam"/>
</dbReference>
<evidence type="ECO:0000256" key="3">
    <source>
        <dbReference type="ARBA" id="ARBA00004496"/>
    </source>
</evidence>
<keyword evidence="21" id="KW-1185">Reference proteome</keyword>
<comment type="cofactor">
    <cofactor evidence="2 17">
        <name>NAD(+)</name>
        <dbReference type="ChEBI" id="CHEBI:57540"/>
    </cofactor>
</comment>
<evidence type="ECO:0000259" key="18">
    <source>
        <dbReference type="Pfam" id="PF01761"/>
    </source>
</evidence>
<keyword evidence="12 17" id="KW-0862">Zinc</keyword>
<comment type="function">
    <text evidence="17">Catalyzes the conversion of 3-deoxy-D-arabino-heptulosonate 7-phosphate (DAHP) to dehydroquinate (DHQ).</text>
</comment>
<dbReference type="PANTHER" id="PTHR43622">
    <property type="entry name" value="3-DEHYDROQUINATE SYNTHASE"/>
    <property type="match status" value="1"/>
</dbReference>
<dbReference type="InterPro" id="IPR050071">
    <property type="entry name" value="Dehydroquinate_synthase"/>
</dbReference>